<dbReference type="RefSeq" id="WP_087584250.1">
    <property type="nucleotide sequence ID" value="NZ_CABMKR010000004.1"/>
</dbReference>
<dbReference type="EMBL" id="NDYO01000004">
    <property type="protein sequence ID" value="OUT11828.1"/>
    <property type="molecule type" value="Genomic_DNA"/>
</dbReference>
<gene>
    <name evidence="1" type="ORF">B9N62_02620</name>
</gene>
<evidence type="ECO:0000313" key="1">
    <source>
        <dbReference type="EMBL" id="OUT11828.1"/>
    </source>
</evidence>
<proteinExistence type="predicted"/>
<name>A0A1Y5MTD8_9BACT</name>
<accession>A0A1Y5MTD8</accession>
<evidence type="ECO:0000313" key="2">
    <source>
        <dbReference type="Proteomes" id="UP000195967"/>
    </source>
</evidence>
<dbReference type="Gene3D" id="1.10.10.10">
    <property type="entry name" value="Winged helix-like DNA-binding domain superfamily/Winged helix DNA-binding domain"/>
    <property type="match status" value="1"/>
</dbReference>
<reference evidence="1 2" key="1">
    <citation type="submission" date="2017-04" db="EMBL/GenBank/DDBJ databases">
        <title>Complete genome of Campylobacter concisus ATCC 33237T and draft genomes for an additional eight well characterized C. concisus strains.</title>
        <authorList>
            <person name="Cornelius A.J."/>
            <person name="Miller W.G."/>
            <person name="Lastovica A.J."/>
            <person name="On S.L."/>
            <person name="French N.P."/>
            <person name="Vandenberg O."/>
            <person name="Biggs P.J."/>
        </authorList>
    </citation>
    <scope>NUCLEOTIDE SEQUENCE [LARGE SCALE GENOMIC DNA]</scope>
    <source>
        <strain evidence="1 2">Lasto28.99</strain>
    </source>
</reference>
<comment type="caution">
    <text evidence="1">The sequence shown here is derived from an EMBL/GenBank/DDBJ whole genome shotgun (WGS) entry which is preliminary data.</text>
</comment>
<protein>
    <submittedName>
        <fullName evidence="1">Uncharacterized protein</fullName>
    </submittedName>
</protein>
<dbReference type="AlphaFoldDB" id="A0A1Y5MTD8"/>
<organism evidence="1 2">
    <name type="scientific">Campylobacter concisus</name>
    <dbReference type="NCBI Taxonomy" id="199"/>
    <lineage>
        <taxon>Bacteria</taxon>
        <taxon>Pseudomonadati</taxon>
        <taxon>Campylobacterota</taxon>
        <taxon>Epsilonproteobacteria</taxon>
        <taxon>Campylobacterales</taxon>
        <taxon>Campylobacteraceae</taxon>
        <taxon>Campylobacter</taxon>
    </lineage>
</organism>
<sequence>MAKLSEQVRKLIIADHLTGKFSQRELAKKYDLSTSTINKITKGVEAKNEHLVNAQVALLSARETLPPEQTNAIANAARDEFYNRRLIENATQKNLAKITEMLDKNTKYEKVGVGDGVQTFEPVELNANDFKALQDAIDKASLTLGVNPRFGGTTINNANVSQEAQIQQIVISKDE</sequence>
<dbReference type="Proteomes" id="UP000195967">
    <property type="component" value="Unassembled WGS sequence"/>
</dbReference>
<dbReference type="InterPro" id="IPR036388">
    <property type="entry name" value="WH-like_DNA-bd_sf"/>
</dbReference>